<dbReference type="InterPro" id="IPR013087">
    <property type="entry name" value="Znf_C2H2_type"/>
</dbReference>
<evidence type="ECO:0000256" key="1">
    <source>
        <dbReference type="PROSITE-ProRule" id="PRU00042"/>
    </source>
</evidence>
<dbReference type="RefSeq" id="XP_062721386.1">
    <property type="nucleotide sequence ID" value="XM_062869332.1"/>
</dbReference>
<keyword evidence="1" id="KW-0863">Zinc-finger</keyword>
<organism evidence="3 4">
    <name type="scientific">Chaetomium strumarium</name>
    <dbReference type="NCBI Taxonomy" id="1170767"/>
    <lineage>
        <taxon>Eukaryota</taxon>
        <taxon>Fungi</taxon>
        <taxon>Dikarya</taxon>
        <taxon>Ascomycota</taxon>
        <taxon>Pezizomycotina</taxon>
        <taxon>Sordariomycetes</taxon>
        <taxon>Sordariomycetidae</taxon>
        <taxon>Sordariales</taxon>
        <taxon>Chaetomiaceae</taxon>
        <taxon>Chaetomium</taxon>
    </lineage>
</organism>
<dbReference type="Gene3D" id="3.30.160.60">
    <property type="entry name" value="Classic Zinc Finger"/>
    <property type="match status" value="1"/>
</dbReference>
<dbReference type="Proteomes" id="UP001273166">
    <property type="component" value="Unassembled WGS sequence"/>
</dbReference>
<dbReference type="GeneID" id="87888161"/>
<feature type="domain" description="C2H2-type" evidence="2">
    <location>
        <begin position="154"/>
        <end position="185"/>
    </location>
</feature>
<comment type="caution">
    <text evidence="3">The sequence shown here is derived from an EMBL/GenBank/DDBJ whole genome shotgun (WGS) entry which is preliminary data.</text>
</comment>
<dbReference type="PROSITE" id="PS50157">
    <property type="entry name" value="ZINC_FINGER_C2H2_2"/>
    <property type="match status" value="1"/>
</dbReference>
<dbReference type="PROSITE" id="PS00028">
    <property type="entry name" value="ZINC_FINGER_C2H2_1"/>
    <property type="match status" value="1"/>
</dbReference>
<gene>
    <name evidence="3" type="ORF">B0T15DRAFT_532890</name>
</gene>
<evidence type="ECO:0000313" key="4">
    <source>
        <dbReference type="Proteomes" id="UP001273166"/>
    </source>
</evidence>
<dbReference type="EMBL" id="JAUDZG010000004">
    <property type="protein sequence ID" value="KAK3305606.1"/>
    <property type="molecule type" value="Genomic_DNA"/>
</dbReference>
<keyword evidence="1" id="KW-0862">Zinc</keyword>
<accession>A0AAJ0GT16</accession>
<sequence>MFPLDVSLRALVPSNIGEDHGHHASRWDPQHGFYDRDSYLTFQYDDFLQFPDPPFGASDTAESWDQEPLSIIASELCGDPTTYPEPKQEIFFDGGLSDSILVRQDTSSGNAKSVLQPSCWHQCPDCHKQFTAERLRTHRKPRAPGQAPSCKSRYPCPAEQCGKDYADKPGLARHVRQCRHLNADGQNPAGYQCHCGKSFGRWDKFVAHHKRGCWSVEDQQRHAVRYVCQCKESFQSFSSFLEHHRSEYKKVGRPKKTPSM</sequence>
<evidence type="ECO:0000313" key="3">
    <source>
        <dbReference type="EMBL" id="KAK3305606.1"/>
    </source>
</evidence>
<reference evidence="3" key="1">
    <citation type="journal article" date="2023" name="Mol. Phylogenet. Evol.">
        <title>Genome-scale phylogeny and comparative genomics of the fungal order Sordariales.</title>
        <authorList>
            <person name="Hensen N."/>
            <person name="Bonometti L."/>
            <person name="Westerberg I."/>
            <person name="Brannstrom I.O."/>
            <person name="Guillou S."/>
            <person name="Cros-Aarteil S."/>
            <person name="Calhoun S."/>
            <person name="Haridas S."/>
            <person name="Kuo A."/>
            <person name="Mondo S."/>
            <person name="Pangilinan J."/>
            <person name="Riley R."/>
            <person name="LaButti K."/>
            <person name="Andreopoulos B."/>
            <person name="Lipzen A."/>
            <person name="Chen C."/>
            <person name="Yan M."/>
            <person name="Daum C."/>
            <person name="Ng V."/>
            <person name="Clum A."/>
            <person name="Steindorff A."/>
            <person name="Ohm R.A."/>
            <person name="Martin F."/>
            <person name="Silar P."/>
            <person name="Natvig D.O."/>
            <person name="Lalanne C."/>
            <person name="Gautier V."/>
            <person name="Ament-Velasquez S.L."/>
            <person name="Kruys A."/>
            <person name="Hutchinson M.I."/>
            <person name="Powell A.J."/>
            <person name="Barry K."/>
            <person name="Miller A.N."/>
            <person name="Grigoriev I.V."/>
            <person name="Debuchy R."/>
            <person name="Gladieux P."/>
            <person name="Hiltunen Thoren M."/>
            <person name="Johannesson H."/>
        </authorList>
    </citation>
    <scope>NUCLEOTIDE SEQUENCE</scope>
    <source>
        <strain evidence="3">CBS 333.67</strain>
    </source>
</reference>
<dbReference type="AlphaFoldDB" id="A0AAJ0GT16"/>
<evidence type="ECO:0000259" key="2">
    <source>
        <dbReference type="PROSITE" id="PS50157"/>
    </source>
</evidence>
<reference evidence="3" key="2">
    <citation type="submission" date="2023-06" db="EMBL/GenBank/DDBJ databases">
        <authorList>
            <consortium name="Lawrence Berkeley National Laboratory"/>
            <person name="Mondo S.J."/>
            <person name="Hensen N."/>
            <person name="Bonometti L."/>
            <person name="Westerberg I."/>
            <person name="Brannstrom I.O."/>
            <person name="Guillou S."/>
            <person name="Cros-Aarteil S."/>
            <person name="Calhoun S."/>
            <person name="Haridas S."/>
            <person name="Kuo A."/>
            <person name="Pangilinan J."/>
            <person name="Riley R."/>
            <person name="Labutti K."/>
            <person name="Andreopoulos B."/>
            <person name="Lipzen A."/>
            <person name="Chen C."/>
            <person name="Yanf M."/>
            <person name="Daum C."/>
            <person name="Ng V."/>
            <person name="Clum A."/>
            <person name="Steindorff A."/>
            <person name="Ohm R."/>
            <person name="Martin F."/>
            <person name="Silar P."/>
            <person name="Natvig D."/>
            <person name="Lalanne C."/>
            <person name="Gautier V."/>
            <person name="Ament-Velasquez S.L."/>
            <person name="Kruys A."/>
            <person name="Hutchinson M.I."/>
            <person name="Powell A.J."/>
            <person name="Barry K."/>
            <person name="Miller A.N."/>
            <person name="Grigoriev I.V."/>
            <person name="Debuchy R."/>
            <person name="Gladieux P."/>
            <person name="Thoren M.H."/>
            <person name="Johannesson H."/>
        </authorList>
    </citation>
    <scope>NUCLEOTIDE SEQUENCE</scope>
    <source>
        <strain evidence="3">CBS 333.67</strain>
    </source>
</reference>
<proteinExistence type="predicted"/>
<name>A0AAJ0GT16_9PEZI</name>
<keyword evidence="1" id="KW-0479">Metal-binding</keyword>
<keyword evidence="4" id="KW-1185">Reference proteome</keyword>
<protein>
    <recommendedName>
        <fullName evidence="2">C2H2-type domain-containing protein</fullName>
    </recommendedName>
</protein>
<dbReference type="GO" id="GO:0008270">
    <property type="term" value="F:zinc ion binding"/>
    <property type="evidence" value="ECO:0007669"/>
    <property type="project" value="UniProtKB-KW"/>
</dbReference>